<protein>
    <submittedName>
        <fullName evidence="2">Uncharacterized protein</fullName>
    </submittedName>
</protein>
<organism evidence="2 3">
    <name type="scientific">Trematosphaeria pertusa</name>
    <dbReference type="NCBI Taxonomy" id="390896"/>
    <lineage>
        <taxon>Eukaryota</taxon>
        <taxon>Fungi</taxon>
        <taxon>Dikarya</taxon>
        <taxon>Ascomycota</taxon>
        <taxon>Pezizomycotina</taxon>
        <taxon>Dothideomycetes</taxon>
        <taxon>Pleosporomycetidae</taxon>
        <taxon>Pleosporales</taxon>
        <taxon>Massarineae</taxon>
        <taxon>Trematosphaeriaceae</taxon>
        <taxon>Trematosphaeria</taxon>
    </lineage>
</organism>
<dbReference type="PROSITE" id="PS50096">
    <property type="entry name" value="IQ"/>
    <property type="match status" value="1"/>
</dbReference>
<feature type="compositionally biased region" description="Polar residues" evidence="1">
    <location>
        <begin position="415"/>
        <end position="435"/>
    </location>
</feature>
<dbReference type="GeneID" id="54585744"/>
<feature type="region of interest" description="Disordered" evidence="1">
    <location>
        <begin position="303"/>
        <end position="456"/>
    </location>
</feature>
<reference evidence="2" key="1">
    <citation type="journal article" date="2020" name="Stud. Mycol.">
        <title>101 Dothideomycetes genomes: a test case for predicting lifestyles and emergence of pathogens.</title>
        <authorList>
            <person name="Haridas S."/>
            <person name="Albert R."/>
            <person name="Binder M."/>
            <person name="Bloem J."/>
            <person name="Labutti K."/>
            <person name="Salamov A."/>
            <person name="Andreopoulos B."/>
            <person name="Baker S."/>
            <person name="Barry K."/>
            <person name="Bills G."/>
            <person name="Bluhm B."/>
            <person name="Cannon C."/>
            <person name="Castanera R."/>
            <person name="Culley D."/>
            <person name="Daum C."/>
            <person name="Ezra D."/>
            <person name="Gonzalez J."/>
            <person name="Henrissat B."/>
            <person name="Kuo A."/>
            <person name="Liang C."/>
            <person name="Lipzen A."/>
            <person name="Lutzoni F."/>
            <person name="Magnuson J."/>
            <person name="Mondo S."/>
            <person name="Nolan M."/>
            <person name="Ohm R."/>
            <person name="Pangilinan J."/>
            <person name="Park H.-J."/>
            <person name="Ramirez L."/>
            <person name="Alfaro M."/>
            <person name="Sun H."/>
            <person name="Tritt A."/>
            <person name="Yoshinaga Y."/>
            <person name="Zwiers L.-H."/>
            <person name="Turgeon B."/>
            <person name="Goodwin S."/>
            <person name="Spatafora J."/>
            <person name="Crous P."/>
            <person name="Grigoriev I."/>
        </authorList>
    </citation>
    <scope>NUCLEOTIDE SEQUENCE</scope>
    <source>
        <strain evidence="2">CBS 122368</strain>
    </source>
</reference>
<feature type="compositionally biased region" description="Low complexity" evidence="1">
    <location>
        <begin position="380"/>
        <end position="397"/>
    </location>
</feature>
<evidence type="ECO:0000313" key="2">
    <source>
        <dbReference type="EMBL" id="KAF2240194.1"/>
    </source>
</evidence>
<gene>
    <name evidence="2" type="ORF">BU26DRAFT_557003</name>
</gene>
<accession>A0A6A6HPY2</accession>
<feature type="compositionally biased region" description="Polar residues" evidence="1">
    <location>
        <begin position="313"/>
        <end position="322"/>
    </location>
</feature>
<dbReference type="RefSeq" id="XP_033675198.1">
    <property type="nucleotide sequence ID" value="XM_033832414.1"/>
</dbReference>
<proteinExistence type="predicted"/>
<dbReference type="OrthoDB" id="10614055at2759"/>
<feature type="compositionally biased region" description="Low complexity" evidence="1">
    <location>
        <begin position="438"/>
        <end position="453"/>
    </location>
</feature>
<name>A0A6A6HPY2_9PLEO</name>
<keyword evidence="3" id="KW-1185">Reference proteome</keyword>
<dbReference type="Proteomes" id="UP000800094">
    <property type="component" value="Unassembled WGS sequence"/>
</dbReference>
<evidence type="ECO:0000313" key="3">
    <source>
        <dbReference type="Proteomes" id="UP000800094"/>
    </source>
</evidence>
<feature type="compositionally biased region" description="Basic and acidic residues" evidence="1">
    <location>
        <begin position="345"/>
        <end position="365"/>
    </location>
</feature>
<sequence length="618" mass="66956">MGVSHLILGDESTRIQSNISSCIAGGRVISRPVDTSGVRSGNAELPVTGSSSCCQLQKAFFEPVTLNPNLLVPSPPRAVTMTPKGYIATQATLENLEKRPANDFIESLGLKNYSVPGAPRPSFRHSTIVSSLYDSTQVVVASIASCMSQRLVKASLSSEGFLDREAELLFHVHGDKVWGEIRDHLISAAPDTLYPHELHADSPGDRIRIKFLLRGWIARRAYRRAGPSNTTEGESVPDGTILGDLLSYVDAHFPSVATAARAQGPTSGTINQEHVPIALRATRTTARVTNGILSISGCSIKFIPPPPGRDGHPSTTHQTTGPTHLLANNAHRIEPDQSIPSGGDNHCEDDGRQKRHRENESRSEESAQATKAARQDQGLPNSPTLPTVSPSPTDSPTANTTAVVRTPEEPIGLSTEASTTNGQQPATNTNTNTGHDCSAGSSATEASPTAAPPLGFEGTNLQRRKILAKLLLILGSDTPSQDVVDGLAPMINEIWTDDGVKSHMKQGGRLDTLKHALLTWVDMHTRLVEFRRAAGLDLIEDAQHETDWHNESMVMGGYNELGTWRCEMMKEGQWVDEQSFDYDLATFFARLIDVQRCSAESLAKGFALYNKQLLDFFI</sequence>
<dbReference type="AlphaFoldDB" id="A0A6A6HPY2"/>
<dbReference type="EMBL" id="ML987229">
    <property type="protein sequence ID" value="KAF2240194.1"/>
    <property type="molecule type" value="Genomic_DNA"/>
</dbReference>
<evidence type="ECO:0000256" key="1">
    <source>
        <dbReference type="SAM" id="MobiDB-lite"/>
    </source>
</evidence>